<dbReference type="Pfam" id="PF04055">
    <property type="entry name" value="Radical_SAM"/>
    <property type="match status" value="1"/>
</dbReference>
<dbReference type="PANTHER" id="PTHR43409">
    <property type="entry name" value="ANAEROBIC MAGNESIUM-PROTOPORPHYRIN IX MONOMETHYL ESTER CYCLASE-RELATED"/>
    <property type="match status" value="1"/>
</dbReference>
<dbReference type="InterPro" id="IPR006638">
    <property type="entry name" value="Elp3/MiaA/NifB-like_rSAM"/>
</dbReference>
<protein>
    <submittedName>
        <fullName evidence="8">DUF4080 domain-containing protein</fullName>
    </submittedName>
</protein>
<dbReference type="GO" id="GO:0046872">
    <property type="term" value="F:metal ion binding"/>
    <property type="evidence" value="ECO:0007669"/>
    <property type="project" value="UniProtKB-KW"/>
</dbReference>
<evidence type="ECO:0000256" key="4">
    <source>
        <dbReference type="ARBA" id="ARBA00023004"/>
    </source>
</evidence>
<dbReference type="SFLD" id="SFLDG01123">
    <property type="entry name" value="methyltransferase_(Class_B)"/>
    <property type="match status" value="1"/>
</dbReference>
<dbReference type="Gene3D" id="3.40.50.280">
    <property type="entry name" value="Cobalamin-binding domain"/>
    <property type="match status" value="1"/>
</dbReference>
<dbReference type="PANTHER" id="PTHR43409:SF16">
    <property type="entry name" value="SLR0320 PROTEIN"/>
    <property type="match status" value="1"/>
</dbReference>
<evidence type="ECO:0000313" key="9">
    <source>
        <dbReference type="Proteomes" id="UP000287969"/>
    </source>
</evidence>
<dbReference type="OrthoDB" id="9801424at2"/>
<dbReference type="InterPro" id="IPR006158">
    <property type="entry name" value="Cobalamin-bd"/>
</dbReference>
<gene>
    <name evidence="8" type="ORF">EQM13_06990</name>
</gene>
<keyword evidence="5" id="KW-0411">Iron-sulfur</keyword>
<dbReference type="EMBL" id="CP035282">
    <property type="protein sequence ID" value="QAT61353.1"/>
    <property type="molecule type" value="Genomic_DNA"/>
</dbReference>
<feature type="domain" description="B12-binding" evidence="6">
    <location>
        <begin position="1"/>
        <end position="133"/>
    </location>
</feature>
<dbReference type="SUPFAM" id="SSF52242">
    <property type="entry name" value="Cobalamin (vitamin B12)-binding domain"/>
    <property type="match status" value="1"/>
</dbReference>
<evidence type="ECO:0000259" key="6">
    <source>
        <dbReference type="PROSITE" id="PS51332"/>
    </source>
</evidence>
<reference evidence="9" key="1">
    <citation type="submission" date="2019-01" db="EMBL/GenBank/DDBJ databases">
        <title>Draft genomes of a novel of Sporanaerobacter strains.</title>
        <authorList>
            <person name="Ma S."/>
        </authorList>
    </citation>
    <scope>NUCLEOTIDE SEQUENCE [LARGE SCALE GENOMIC DNA]</scope>
    <source>
        <strain evidence="9">NJN-17</strain>
    </source>
</reference>
<evidence type="ECO:0000256" key="3">
    <source>
        <dbReference type="ARBA" id="ARBA00022723"/>
    </source>
</evidence>
<dbReference type="Pfam" id="PF02310">
    <property type="entry name" value="B12-binding"/>
    <property type="match status" value="1"/>
</dbReference>
<dbReference type="Proteomes" id="UP000287969">
    <property type="component" value="Chromosome"/>
</dbReference>
<proteinExistence type="predicted"/>
<dbReference type="PROSITE" id="PS51332">
    <property type="entry name" value="B12_BINDING"/>
    <property type="match status" value="1"/>
</dbReference>
<dbReference type="SUPFAM" id="SSF102114">
    <property type="entry name" value="Radical SAM enzymes"/>
    <property type="match status" value="1"/>
</dbReference>
<feature type="domain" description="Radical SAM core" evidence="7">
    <location>
        <begin position="173"/>
        <end position="403"/>
    </location>
</feature>
<sequence>MNIVITTLNSKYIHSALSLRYLKSFSSEISDMDIAEFTINQNADYIAGEIFKMSPDIVAFSVYIWNVKQILKICRIIKIVDPHIKIILGGPEISFEKENILDDIPYVDFIISGEGEETFKELLLALTEKKEDFDLIKGLTFRKENRSFKNQGRDLIKNLDIIPSPFLNIKKDELKDKIVYFESSRGCPFNCKFCLSSTIKGVRFFTIDRVKDDLKRLIKAEVRQVKFVDRTFNADKEYAMEIMNFIMKMNPQNMNFHFEVTAHLLDEDMLEFLSHVKDGLFQFEIGVQSTNEKTLETIGRKTDIKKLKRVTKRIKSYRSIHQHLDLIAGLPFEDYDSFKNSFNEVYELRPEKLQLGFLKLLKGSKLREDKELYGFKFLNEPPYEVLETDSIKYKDMLKLKTIEDLVEKYGNDSSFENTLEYVIKNYYNTPFDFYEDYADYWEQKDYHKISHSKRELYRIIYEFYKERISDNIEIFNEILKYDYIFYNKSSNLPEYIKRATGVGNINKKHDILKDEEILNNYLHDYSDMPTKRILNIVHMETFPFDIISFIEEGYKIREIKKDKKDLMFVYENGVMNKCKVFDITKIANKYEE</sequence>
<accession>A0A410QBH4</accession>
<dbReference type="GO" id="GO:0003824">
    <property type="term" value="F:catalytic activity"/>
    <property type="evidence" value="ECO:0007669"/>
    <property type="project" value="InterPro"/>
</dbReference>
<evidence type="ECO:0000256" key="1">
    <source>
        <dbReference type="ARBA" id="ARBA00001966"/>
    </source>
</evidence>
<evidence type="ECO:0000256" key="2">
    <source>
        <dbReference type="ARBA" id="ARBA00022691"/>
    </source>
</evidence>
<keyword evidence="3" id="KW-0479">Metal-binding</keyword>
<organism evidence="8 9">
    <name type="scientific">Acidilutibacter cellobiosedens</name>
    <dbReference type="NCBI Taxonomy" id="2507161"/>
    <lineage>
        <taxon>Bacteria</taxon>
        <taxon>Bacillati</taxon>
        <taxon>Bacillota</taxon>
        <taxon>Tissierellia</taxon>
        <taxon>Tissierellales</taxon>
        <taxon>Acidilutibacteraceae</taxon>
        <taxon>Acidilutibacter</taxon>
    </lineage>
</organism>
<dbReference type="GO" id="GO:0005829">
    <property type="term" value="C:cytosol"/>
    <property type="evidence" value="ECO:0007669"/>
    <property type="project" value="TreeGrafter"/>
</dbReference>
<keyword evidence="4" id="KW-0408">Iron</keyword>
<dbReference type="InterPro" id="IPR036724">
    <property type="entry name" value="Cobalamin-bd_sf"/>
</dbReference>
<dbReference type="InterPro" id="IPR058240">
    <property type="entry name" value="rSAM_sf"/>
</dbReference>
<evidence type="ECO:0000259" key="7">
    <source>
        <dbReference type="PROSITE" id="PS51918"/>
    </source>
</evidence>
<dbReference type="InterPro" id="IPR023404">
    <property type="entry name" value="rSAM_horseshoe"/>
</dbReference>
<dbReference type="GO" id="GO:0031419">
    <property type="term" value="F:cobalamin binding"/>
    <property type="evidence" value="ECO:0007669"/>
    <property type="project" value="InterPro"/>
</dbReference>
<dbReference type="InterPro" id="IPR025288">
    <property type="entry name" value="DUF4080"/>
</dbReference>
<dbReference type="InterPro" id="IPR051198">
    <property type="entry name" value="BchE-like"/>
</dbReference>
<dbReference type="SFLD" id="SFLDS00029">
    <property type="entry name" value="Radical_SAM"/>
    <property type="match status" value="1"/>
</dbReference>
<dbReference type="CDD" id="cd02068">
    <property type="entry name" value="radical_SAM_B12_BD"/>
    <property type="match status" value="1"/>
</dbReference>
<dbReference type="SFLD" id="SFLDG01082">
    <property type="entry name" value="B12-binding_domain_containing"/>
    <property type="match status" value="1"/>
</dbReference>
<comment type="cofactor">
    <cofactor evidence="1">
        <name>[4Fe-4S] cluster</name>
        <dbReference type="ChEBI" id="CHEBI:49883"/>
    </cofactor>
</comment>
<dbReference type="PROSITE" id="PS51918">
    <property type="entry name" value="RADICAL_SAM"/>
    <property type="match status" value="1"/>
</dbReference>
<evidence type="ECO:0000313" key="8">
    <source>
        <dbReference type="EMBL" id="QAT61353.1"/>
    </source>
</evidence>
<dbReference type="Pfam" id="PF13311">
    <property type="entry name" value="DUF4080"/>
    <property type="match status" value="1"/>
</dbReference>
<evidence type="ECO:0000256" key="5">
    <source>
        <dbReference type="ARBA" id="ARBA00023014"/>
    </source>
</evidence>
<dbReference type="KEGG" id="spoa:EQM13_06990"/>
<dbReference type="RefSeq" id="WP_128752317.1">
    <property type="nucleotide sequence ID" value="NZ_CP035282.1"/>
</dbReference>
<dbReference type="SMART" id="SM00729">
    <property type="entry name" value="Elp3"/>
    <property type="match status" value="1"/>
</dbReference>
<dbReference type="InterPro" id="IPR007197">
    <property type="entry name" value="rSAM"/>
</dbReference>
<dbReference type="AlphaFoldDB" id="A0A410QBH4"/>
<keyword evidence="2" id="KW-0949">S-adenosyl-L-methionine</keyword>
<name>A0A410QBH4_9FIRM</name>
<dbReference type="GO" id="GO:0051539">
    <property type="term" value="F:4 iron, 4 sulfur cluster binding"/>
    <property type="evidence" value="ECO:0007669"/>
    <property type="project" value="UniProtKB-KW"/>
</dbReference>
<dbReference type="Gene3D" id="3.80.30.20">
    <property type="entry name" value="tm_1862 like domain"/>
    <property type="match status" value="1"/>
</dbReference>
<dbReference type="CDD" id="cd01335">
    <property type="entry name" value="Radical_SAM"/>
    <property type="match status" value="1"/>
</dbReference>
<dbReference type="InterPro" id="IPR034466">
    <property type="entry name" value="Methyltransferase_Class_B"/>
</dbReference>
<keyword evidence="9" id="KW-1185">Reference proteome</keyword>